<dbReference type="GO" id="GO:0016758">
    <property type="term" value="F:hexosyltransferase activity"/>
    <property type="evidence" value="ECO:0007669"/>
    <property type="project" value="UniProtKB-ARBA"/>
</dbReference>
<dbReference type="CDD" id="cd06433">
    <property type="entry name" value="GT_2_WfgS_like"/>
    <property type="match status" value="1"/>
</dbReference>
<dbReference type="InterPro" id="IPR001173">
    <property type="entry name" value="Glyco_trans_2-like"/>
</dbReference>
<dbReference type="InterPro" id="IPR029044">
    <property type="entry name" value="Nucleotide-diphossugar_trans"/>
</dbReference>
<proteinExistence type="predicted"/>
<feature type="domain" description="Glycosyltransferase 2-like" evidence="1">
    <location>
        <begin position="7"/>
        <end position="122"/>
    </location>
</feature>
<dbReference type="PANTHER" id="PTHR22916">
    <property type="entry name" value="GLYCOSYLTRANSFERASE"/>
    <property type="match status" value="1"/>
</dbReference>
<dbReference type="Gene3D" id="3.90.550.10">
    <property type="entry name" value="Spore Coat Polysaccharide Biosynthesis Protein SpsA, Chain A"/>
    <property type="match status" value="1"/>
</dbReference>
<dbReference type="PANTHER" id="PTHR22916:SF3">
    <property type="entry name" value="UDP-GLCNAC:BETAGAL BETA-1,3-N-ACETYLGLUCOSAMINYLTRANSFERASE-LIKE PROTEIN 1"/>
    <property type="match status" value="1"/>
</dbReference>
<protein>
    <submittedName>
        <fullName evidence="2">Glycosyltransferase</fullName>
    </submittedName>
</protein>
<evidence type="ECO:0000259" key="1">
    <source>
        <dbReference type="Pfam" id="PF00535"/>
    </source>
</evidence>
<dbReference type="Proteomes" id="UP000192441">
    <property type="component" value="Unassembled WGS sequence"/>
</dbReference>
<organism evidence="2 3">
    <name type="scientific">Mycobacterium branderi</name>
    <dbReference type="NCBI Taxonomy" id="43348"/>
    <lineage>
        <taxon>Bacteria</taxon>
        <taxon>Bacillati</taxon>
        <taxon>Actinomycetota</taxon>
        <taxon>Actinomycetes</taxon>
        <taxon>Mycobacteriales</taxon>
        <taxon>Mycobacteriaceae</taxon>
        <taxon>Mycobacterium</taxon>
    </lineage>
</organism>
<dbReference type="EMBL" id="MVHM01000019">
    <property type="protein sequence ID" value="ORA33343.1"/>
    <property type="molecule type" value="Genomic_DNA"/>
</dbReference>
<dbReference type="Pfam" id="PF00535">
    <property type="entry name" value="Glycos_transf_2"/>
    <property type="match status" value="1"/>
</dbReference>
<sequence>MTAPMFSIVVPTLNAAATLHTCLDSVICQTCGDFELVVVDGGSTDETLDIVNGLAADLGTRLVTHCGPDRGVYDAMNRGVGMATGSWLLFLGADDTLHEATTLARVAAFINEHQPSDLVYGDVIIRSTWSRWGGAFDLDRLLFETNICHQAIFYRRDLFAGIGPYNLRYPVWADWDFNIRCFSNPALVTRYMDIVVAHYNDMTGVCASKGADKEFRKRLPVFFWWSAFETCRRQVALLRRRDAWRQAPLAVRQQLIRTRAAREARSDSSGH</sequence>
<name>A0AA91RGC8_9MYCO</name>
<evidence type="ECO:0000313" key="3">
    <source>
        <dbReference type="Proteomes" id="UP000192441"/>
    </source>
</evidence>
<reference evidence="2 3" key="1">
    <citation type="submission" date="2016-12" db="EMBL/GenBank/DDBJ databases">
        <title>The new phylogeny of genus Mycobacterium.</title>
        <authorList>
            <person name="Tortoli E."/>
            <person name="Trovato A."/>
            <person name="Cirillo D.M."/>
        </authorList>
    </citation>
    <scope>NUCLEOTIDE SEQUENCE [LARGE SCALE GENOMIC DNA]</scope>
    <source>
        <strain evidence="2 3">DSM 44624</strain>
    </source>
</reference>
<evidence type="ECO:0000313" key="2">
    <source>
        <dbReference type="EMBL" id="ORA33343.1"/>
    </source>
</evidence>
<dbReference type="AlphaFoldDB" id="A0AA91RGC8"/>
<dbReference type="SUPFAM" id="SSF53448">
    <property type="entry name" value="Nucleotide-diphospho-sugar transferases"/>
    <property type="match status" value="1"/>
</dbReference>
<comment type="caution">
    <text evidence="2">The sequence shown here is derived from an EMBL/GenBank/DDBJ whole genome shotgun (WGS) entry which is preliminary data.</text>
</comment>
<gene>
    <name evidence="2" type="ORF">BST20_22505</name>
</gene>
<accession>A0AA91RGC8</accession>